<keyword evidence="5 10" id="KW-0812">Transmembrane</keyword>
<protein>
    <recommendedName>
        <fullName evidence="10">Potassium transporter</fullName>
    </recommendedName>
</protein>
<feature type="compositionally biased region" description="Acidic residues" evidence="11">
    <location>
        <begin position="59"/>
        <end position="70"/>
    </location>
</feature>
<feature type="compositionally biased region" description="Gly residues" evidence="11">
    <location>
        <begin position="1"/>
        <end position="14"/>
    </location>
</feature>
<dbReference type="OrthoDB" id="504708at2759"/>
<dbReference type="Pfam" id="PF22776">
    <property type="entry name" value="K_trans_C"/>
    <property type="match status" value="1"/>
</dbReference>
<feature type="transmembrane region" description="Helical" evidence="10">
    <location>
        <begin position="422"/>
        <end position="438"/>
    </location>
</feature>
<comment type="function">
    <text evidence="10">Potassium transporter.</text>
</comment>
<dbReference type="NCBIfam" id="TIGR00794">
    <property type="entry name" value="kup"/>
    <property type="match status" value="1"/>
</dbReference>
<keyword evidence="7 10" id="KW-1133">Transmembrane helix</keyword>
<evidence type="ECO:0000256" key="4">
    <source>
        <dbReference type="ARBA" id="ARBA00022538"/>
    </source>
</evidence>
<feature type="transmembrane region" description="Helical" evidence="10">
    <location>
        <begin position="109"/>
        <end position="129"/>
    </location>
</feature>
<evidence type="ECO:0000256" key="5">
    <source>
        <dbReference type="ARBA" id="ARBA00022692"/>
    </source>
</evidence>
<reference evidence="15" key="1">
    <citation type="journal article" date="2016" name="Nature">
        <title>The genome of the seagrass Zostera marina reveals angiosperm adaptation to the sea.</title>
        <authorList>
            <person name="Olsen J.L."/>
            <person name="Rouze P."/>
            <person name="Verhelst B."/>
            <person name="Lin Y.-C."/>
            <person name="Bayer T."/>
            <person name="Collen J."/>
            <person name="Dattolo E."/>
            <person name="De Paoli E."/>
            <person name="Dittami S."/>
            <person name="Maumus F."/>
            <person name="Michel G."/>
            <person name="Kersting A."/>
            <person name="Lauritano C."/>
            <person name="Lohaus R."/>
            <person name="Toepel M."/>
            <person name="Tonon T."/>
            <person name="Vanneste K."/>
            <person name="Amirebrahimi M."/>
            <person name="Brakel J."/>
            <person name="Bostroem C."/>
            <person name="Chovatia M."/>
            <person name="Grimwood J."/>
            <person name="Jenkins J.W."/>
            <person name="Jueterbock A."/>
            <person name="Mraz A."/>
            <person name="Stam W.T."/>
            <person name="Tice H."/>
            <person name="Bornberg-Bauer E."/>
            <person name="Green P.J."/>
            <person name="Pearson G.A."/>
            <person name="Procaccini G."/>
            <person name="Duarte C.M."/>
            <person name="Schmutz J."/>
            <person name="Reusch T.B.H."/>
            <person name="Van de Peer Y."/>
        </authorList>
    </citation>
    <scope>NUCLEOTIDE SEQUENCE [LARGE SCALE GENOMIC DNA]</scope>
    <source>
        <strain evidence="15">cv. Finnish</strain>
    </source>
</reference>
<evidence type="ECO:0000256" key="3">
    <source>
        <dbReference type="ARBA" id="ARBA00022448"/>
    </source>
</evidence>
<dbReference type="PANTHER" id="PTHR30540:SF8">
    <property type="entry name" value="POTASSIUM TRANSPORTER 7"/>
    <property type="match status" value="1"/>
</dbReference>
<keyword evidence="9 10" id="KW-0472">Membrane</keyword>
<keyword evidence="4 10" id="KW-0633">Potassium transport</keyword>
<dbReference type="AlphaFoldDB" id="A0A0K9PP25"/>
<feature type="transmembrane region" description="Helical" evidence="10">
    <location>
        <begin position="237"/>
        <end position="259"/>
    </location>
</feature>
<feature type="transmembrane region" description="Helical" evidence="10">
    <location>
        <begin position="535"/>
        <end position="554"/>
    </location>
</feature>
<evidence type="ECO:0000259" key="13">
    <source>
        <dbReference type="Pfam" id="PF22776"/>
    </source>
</evidence>
<evidence type="ECO:0000313" key="15">
    <source>
        <dbReference type="Proteomes" id="UP000036987"/>
    </source>
</evidence>
<proteinExistence type="inferred from homology"/>
<feature type="compositionally biased region" description="Basic and acidic residues" evidence="11">
    <location>
        <begin position="28"/>
        <end position="40"/>
    </location>
</feature>
<dbReference type="Pfam" id="PF02705">
    <property type="entry name" value="K_trans"/>
    <property type="match status" value="1"/>
</dbReference>
<name>A0A0K9PP25_ZOSMR</name>
<evidence type="ECO:0000256" key="9">
    <source>
        <dbReference type="ARBA" id="ARBA00023136"/>
    </source>
</evidence>
<comment type="subcellular location">
    <subcellularLocation>
        <location evidence="1 10">Membrane</location>
        <topology evidence="1 10">Multi-pass membrane protein</topology>
    </subcellularLocation>
</comment>
<evidence type="ECO:0000256" key="1">
    <source>
        <dbReference type="ARBA" id="ARBA00004141"/>
    </source>
</evidence>
<dbReference type="STRING" id="29655.A0A0K9PP25"/>
<evidence type="ECO:0000313" key="14">
    <source>
        <dbReference type="EMBL" id="KMZ69977.1"/>
    </source>
</evidence>
<evidence type="ECO:0000256" key="2">
    <source>
        <dbReference type="ARBA" id="ARBA00008440"/>
    </source>
</evidence>
<evidence type="ECO:0000259" key="12">
    <source>
        <dbReference type="Pfam" id="PF02705"/>
    </source>
</evidence>
<feature type="domain" description="K+ potassium transporter integral membrane" evidence="12">
    <location>
        <begin position="111"/>
        <end position="600"/>
    </location>
</feature>
<evidence type="ECO:0000256" key="11">
    <source>
        <dbReference type="SAM" id="MobiDB-lite"/>
    </source>
</evidence>
<dbReference type="GO" id="GO:0015079">
    <property type="term" value="F:potassium ion transmembrane transporter activity"/>
    <property type="evidence" value="ECO:0000318"/>
    <property type="project" value="GO_Central"/>
</dbReference>
<accession>A0A0K9PP25</accession>
<dbReference type="GO" id="GO:0016020">
    <property type="term" value="C:membrane"/>
    <property type="evidence" value="ECO:0000318"/>
    <property type="project" value="GO_Central"/>
</dbReference>
<feature type="transmembrane region" description="Helical" evidence="10">
    <location>
        <begin position="352"/>
        <end position="371"/>
    </location>
</feature>
<keyword evidence="15" id="KW-1185">Reference proteome</keyword>
<gene>
    <name evidence="14" type="ORF">ZOSMA_201G00080</name>
</gene>
<evidence type="ECO:0000256" key="8">
    <source>
        <dbReference type="ARBA" id="ARBA00023065"/>
    </source>
</evidence>
<dbReference type="Proteomes" id="UP000036987">
    <property type="component" value="Unassembled WGS sequence"/>
</dbReference>
<dbReference type="InterPro" id="IPR053951">
    <property type="entry name" value="K_trans_N"/>
</dbReference>
<feature type="transmembrane region" description="Helical" evidence="10">
    <location>
        <begin position="279"/>
        <end position="297"/>
    </location>
</feature>
<feature type="transmembrane region" description="Helical" evidence="10">
    <location>
        <begin position="475"/>
        <end position="496"/>
    </location>
</feature>
<keyword evidence="6 10" id="KW-0630">Potassium</keyword>
<sequence length="854" mass="95772">MAEGSCGAGSAGGGVEKENGSNCLLKMDSTESRWVARDSESSDDENQDMMPLRFSFKSEEEEDDEEEGDYSEPRLTRTGPRVDSFDVEAFDISGAHRNDYAEFSIGKKLILVLQTLGVVFGDVGISPLYTFNVMFNRVPINGPEEVLGALSLVLYTLILIPLVKYVLIVLFANDDGEGGTFALYSLICRHAKASLLPNQLPSDARISSFHLKVPSPELERSLKIKECLEKKLILKKLLLVLVLFGTSMVITDGVVTPAMSVMTAVSGLRVGIDAVQQEHVVMISVSFLVILFSIQRFGTSHMGLAVGPALLLWFCSLGGIGIYNILKHDTTVFKAFNPVYIFYYFKRNSYKAWISLGGCLLCATGSEAMFADLCYFSVRSIQLTFVFLVLPCLLLGYLGQAACLMENYAQADQVFFSSIPESVFWPVVIIANIAALIASRTMTTATFSCIKQSTALGCFPRLNIIHTSKRFMGQIYIPVMNWFLLFFCLAFVAAFGNTLEIGNAYVITELGVMMMTTILVTIIMLLIWRINIIFVLIYLFFFLGLEMVFFSSVLGNASDGSWVVLVFAAVMFLIMYIWNYGSNLKYETEVKQRLSMNLLMELGCNLGTIRAPGIGLVYNELVKGIPEIFGHFLTALPAIHSMIIFVSIKYVPVPVVPQNERFLFRRVCPKNYHLFRCIARYGYKDVRKENHQAFQQLLIESLENFIRREAQERLLESDGDDDSETEMDTSSRILVTPSRSIYSISVPLLADCIRDEKIRHLGSASAFQEASDQEPLDTTESLESELSFIRMAKNSGVVYLFGHGDIRARKDSWFIKKLIINYFYAFLRRNCRRGIATLSIPHTNLIHVGMQYMV</sequence>
<organism evidence="14 15">
    <name type="scientific">Zostera marina</name>
    <name type="common">Eelgrass</name>
    <dbReference type="NCBI Taxonomy" id="29655"/>
    <lineage>
        <taxon>Eukaryota</taxon>
        <taxon>Viridiplantae</taxon>
        <taxon>Streptophyta</taxon>
        <taxon>Embryophyta</taxon>
        <taxon>Tracheophyta</taxon>
        <taxon>Spermatophyta</taxon>
        <taxon>Magnoliopsida</taxon>
        <taxon>Liliopsida</taxon>
        <taxon>Zosteraceae</taxon>
        <taxon>Zostera</taxon>
    </lineage>
</organism>
<feature type="transmembrane region" description="Helical" evidence="10">
    <location>
        <begin position="560"/>
        <end position="578"/>
    </location>
</feature>
<feature type="transmembrane region" description="Helical" evidence="10">
    <location>
        <begin position="383"/>
        <end position="402"/>
    </location>
</feature>
<feature type="transmembrane region" description="Helical" evidence="10">
    <location>
        <begin position="502"/>
        <end position="528"/>
    </location>
</feature>
<feature type="region of interest" description="Disordered" evidence="11">
    <location>
        <begin position="1"/>
        <end position="79"/>
    </location>
</feature>
<dbReference type="PANTHER" id="PTHR30540">
    <property type="entry name" value="OSMOTIC STRESS POTASSIUM TRANSPORTER"/>
    <property type="match status" value="1"/>
</dbReference>
<comment type="similarity">
    <text evidence="2 10">Belongs to the HAK/KUP transporter (TC 2.A.72.3) family.</text>
</comment>
<evidence type="ECO:0000256" key="10">
    <source>
        <dbReference type="RuleBase" id="RU321113"/>
    </source>
</evidence>
<dbReference type="GO" id="GO:0006813">
    <property type="term" value="P:potassium ion transport"/>
    <property type="evidence" value="ECO:0000318"/>
    <property type="project" value="GO_Central"/>
</dbReference>
<feature type="transmembrane region" description="Helical" evidence="10">
    <location>
        <begin position="304"/>
        <end position="326"/>
    </location>
</feature>
<dbReference type="InterPro" id="IPR053952">
    <property type="entry name" value="K_trans_C"/>
</dbReference>
<keyword evidence="8 10" id="KW-0406">Ion transport</keyword>
<dbReference type="EMBL" id="LFYR01000733">
    <property type="protein sequence ID" value="KMZ69977.1"/>
    <property type="molecule type" value="Genomic_DNA"/>
</dbReference>
<dbReference type="InterPro" id="IPR003855">
    <property type="entry name" value="K+_transporter"/>
</dbReference>
<evidence type="ECO:0000256" key="6">
    <source>
        <dbReference type="ARBA" id="ARBA00022958"/>
    </source>
</evidence>
<comment type="caution">
    <text evidence="14">The sequence shown here is derived from an EMBL/GenBank/DDBJ whole genome shotgun (WGS) entry which is preliminary data.</text>
</comment>
<feature type="domain" description="K+ potassium transporter C-terminal" evidence="13">
    <location>
        <begin position="612"/>
        <end position="852"/>
    </location>
</feature>
<evidence type="ECO:0000256" key="7">
    <source>
        <dbReference type="ARBA" id="ARBA00022989"/>
    </source>
</evidence>
<keyword evidence="3" id="KW-0813">Transport</keyword>
<feature type="transmembrane region" description="Helical" evidence="10">
    <location>
        <begin position="149"/>
        <end position="172"/>
    </location>
</feature>
<dbReference type="OMA" id="IWHAVAN"/>